<proteinExistence type="predicted"/>
<dbReference type="EMBL" id="LAZR01000146">
    <property type="protein sequence ID" value="KKN86510.1"/>
    <property type="molecule type" value="Genomic_DNA"/>
</dbReference>
<organism evidence="1">
    <name type="scientific">marine sediment metagenome</name>
    <dbReference type="NCBI Taxonomy" id="412755"/>
    <lineage>
        <taxon>unclassified sequences</taxon>
        <taxon>metagenomes</taxon>
        <taxon>ecological metagenomes</taxon>
    </lineage>
</organism>
<dbReference type="AlphaFoldDB" id="A0A0F9TZS4"/>
<accession>A0A0F9TZS4</accession>
<evidence type="ECO:0000313" key="1">
    <source>
        <dbReference type="EMBL" id="KKN86510.1"/>
    </source>
</evidence>
<protein>
    <submittedName>
        <fullName evidence="1">Uncharacterized protein</fullName>
    </submittedName>
</protein>
<reference evidence="1" key="1">
    <citation type="journal article" date="2015" name="Nature">
        <title>Complex archaea that bridge the gap between prokaryotes and eukaryotes.</title>
        <authorList>
            <person name="Spang A."/>
            <person name="Saw J.H."/>
            <person name="Jorgensen S.L."/>
            <person name="Zaremba-Niedzwiedzka K."/>
            <person name="Martijn J."/>
            <person name="Lind A.E."/>
            <person name="van Eijk R."/>
            <person name="Schleper C."/>
            <person name="Guy L."/>
            <person name="Ettema T.J."/>
        </authorList>
    </citation>
    <scope>NUCLEOTIDE SEQUENCE</scope>
</reference>
<sequence>MVLNEVYCMECEKYFRFQISEEESGDLDIPCKECGHMHFRVVEKGRITEDRWAFDLGDGKPVTREEYIRRMADAPTTVSFVYTTGTYTVSMYASSTSSSTYLTDSWAYITGTGDSANDATDAGYYHPGAP</sequence>
<gene>
    <name evidence="1" type="ORF">LCGC14_0266860</name>
</gene>
<comment type="caution">
    <text evidence="1">The sequence shown here is derived from an EMBL/GenBank/DDBJ whole genome shotgun (WGS) entry which is preliminary data.</text>
</comment>
<name>A0A0F9TZS4_9ZZZZ</name>